<feature type="non-terminal residue" evidence="1">
    <location>
        <position position="615"/>
    </location>
</feature>
<proteinExistence type="predicted"/>
<accession>A0A5J4U3K1</accession>
<gene>
    <name evidence="1" type="ORF">EZS28_039961</name>
</gene>
<evidence type="ECO:0000313" key="1">
    <source>
        <dbReference type="EMBL" id="KAA6364512.1"/>
    </source>
</evidence>
<dbReference type="AlphaFoldDB" id="A0A5J4U3K1"/>
<reference evidence="1 2" key="1">
    <citation type="submission" date="2019-03" db="EMBL/GenBank/DDBJ databases">
        <title>Single cell metagenomics reveals metabolic interactions within the superorganism composed of flagellate Streblomastix strix and complex community of Bacteroidetes bacteria on its surface.</title>
        <authorList>
            <person name="Treitli S.C."/>
            <person name="Kolisko M."/>
            <person name="Husnik F."/>
            <person name="Keeling P."/>
            <person name="Hampl V."/>
        </authorList>
    </citation>
    <scope>NUCLEOTIDE SEQUENCE [LARGE SCALE GENOMIC DNA]</scope>
    <source>
        <strain evidence="1">ST1C</strain>
    </source>
</reference>
<organism evidence="1 2">
    <name type="scientific">Streblomastix strix</name>
    <dbReference type="NCBI Taxonomy" id="222440"/>
    <lineage>
        <taxon>Eukaryota</taxon>
        <taxon>Metamonada</taxon>
        <taxon>Preaxostyla</taxon>
        <taxon>Oxymonadida</taxon>
        <taxon>Streblomastigidae</taxon>
        <taxon>Streblomastix</taxon>
    </lineage>
</organism>
<name>A0A5J4U3K1_9EUKA</name>
<dbReference type="EMBL" id="SNRW01021555">
    <property type="protein sequence ID" value="KAA6364512.1"/>
    <property type="molecule type" value="Genomic_DNA"/>
</dbReference>
<protein>
    <submittedName>
        <fullName evidence="1">Uncharacterized protein</fullName>
    </submittedName>
</protein>
<comment type="caution">
    <text evidence="1">The sequence shown here is derived from an EMBL/GenBank/DDBJ whole genome shotgun (WGS) entry which is preliminary data.</text>
</comment>
<evidence type="ECO:0000313" key="2">
    <source>
        <dbReference type="Proteomes" id="UP000324800"/>
    </source>
</evidence>
<dbReference type="Proteomes" id="UP000324800">
    <property type="component" value="Unassembled WGS sequence"/>
</dbReference>
<sequence>MLKSASLAYSNIVGTLLAPAQFILQNSSVIYGSLTFAPTTTNLEVIDVKYGNLTVNFGSLSGTAARGLQIIISEFAFVQIGGQNTTNPTFPNLNLIKVDNSQLNVFGGVFTAKNPLTTLITSQNSIINIGRVAIPQPALTLTSAKVLDVVSGTLNIYRGTLTGNDRETVIVTTLETVVTIGDGAAPIFNGAKALDITKGTLSIFMGTFTGIQSVDHILIKTRDVDLTIGETYTPTVTAVYLLDVDGGHFNLIGGQFNQPTTYPMIGSIIKIANTEVLLGFDSLDYNIPNFNGIETLALTNVKLNLLSGRFVGIEAGFSIIATDTELTIGNASQRPLFQNTRLIYVDRGKLDIIKFSFSGPATIGNCIRANEADFSIGDVNDAANQEMSGSQQGPKYSNILLTGCRKADVKKFTFQNNANQQASSTVDIFYTPAVTVHATPDTKLTISDCIFTGNAYTGHGALSGAVFIDFIDNPTVNKDGFILIQNTRFLENVGTVAGAIAFKGKGSSPITFSNLFFRGNRFNGAQFYSGLKSSGIFTFEDLSSQLGANPFTTCYTIYKQGPSEIYPDGTYGNQVPFYVSNKGNNYLAGIQSSGYDTVYVQTAGITGATGTIEDP</sequence>